<dbReference type="OrthoDB" id="4657524at2759"/>
<evidence type="ECO:0000313" key="4">
    <source>
        <dbReference type="Proteomes" id="UP000193689"/>
    </source>
</evidence>
<accession>A0A1Y2DK27</accession>
<evidence type="ECO:0000256" key="1">
    <source>
        <dbReference type="SAM" id="MobiDB-lite"/>
    </source>
</evidence>
<dbReference type="PANTHER" id="PTHR39613:SF1">
    <property type="entry name" value="ANCHORED CELL WALL PROTEIN, PUTATIVE (AFU_ORTHOLOGUE AFUA_4G08960)-RELATED"/>
    <property type="match status" value="1"/>
</dbReference>
<dbReference type="PANTHER" id="PTHR39613">
    <property type="entry name" value="ANCHORED CELL WALL PROTEIN, PUTATIVE (AFU_ORTHOLOGUE AFUA_4G08960)-RELATED"/>
    <property type="match status" value="1"/>
</dbReference>
<keyword evidence="2" id="KW-0732">Signal</keyword>
<feature type="chain" id="PRO_5012937576" description="Ubiquitin 3 binding protein But2 C-terminal domain-containing protein" evidence="2">
    <location>
        <begin position="16"/>
        <end position="416"/>
    </location>
</feature>
<dbReference type="GeneID" id="63774918"/>
<dbReference type="Proteomes" id="UP000193689">
    <property type="component" value="Unassembled WGS sequence"/>
</dbReference>
<comment type="caution">
    <text evidence="3">The sequence shown here is derived from an EMBL/GenBank/DDBJ whole genome shotgun (WGS) entry which is preliminary data.</text>
</comment>
<keyword evidence="4" id="KW-1185">Reference proteome</keyword>
<reference evidence="3 4" key="1">
    <citation type="submission" date="2016-07" db="EMBL/GenBank/DDBJ databases">
        <title>Pervasive Adenine N6-methylation of Active Genes in Fungi.</title>
        <authorList>
            <consortium name="DOE Joint Genome Institute"/>
            <person name="Mondo S.J."/>
            <person name="Dannebaum R.O."/>
            <person name="Kuo R.C."/>
            <person name="Labutti K."/>
            <person name="Haridas S."/>
            <person name="Kuo A."/>
            <person name="Salamov A."/>
            <person name="Ahrendt S.R."/>
            <person name="Lipzen A."/>
            <person name="Sullivan W."/>
            <person name="Andreopoulos W.B."/>
            <person name="Clum A."/>
            <person name="Lindquist E."/>
            <person name="Daum C."/>
            <person name="Ramamoorthy G.K."/>
            <person name="Gryganskyi A."/>
            <person name="Culley D."/>
            <person name="Magnuson J.K."/>
            <person name="James T.Y."/>
            <person name="O'Malley M.A."/>
            <person name="Stajich J.E."/>
            <person name="Spatafora J.W."/>
            <person name="Visel A."/>
            <person name="Grigoriev I.V."/>
        </authorList>
    </citation>
    <scope>NUCLEOTIDE SEQUENCE [LARGE SCALE GENOMIC DNA]</scope>
    <source>
        <strain evidence="3 4">CBS 129021</strain>
    </source>
</reference>
<organism evidence="3 4">
    <name type="scientific">Pseudomassariella vexata</name>
    <dbReference type="NCBI Taxonomy" id="1141098"/>
    <lineage>
        <taxon>Eukaryota</taxon>
        <taxon>Fungi</taxon>
        <taxon>Dikarya</taxon>
        <taxon>Ascomycota</taxon>
        <taxon>Pezizomycotina</taxon>
        <taxon>Sordariomycetes</taxon>
        <taxon>Xylariomycetidae</taxon>
        <taxon>Amphisphaeriales</taxon>
        <taxon>Pseudomassariaceae</taxon>
        <taxon>Pseudomassariella</taxon>
    </lineage>
</organism>
<protein>
    <recommendedName>
        <fullName evidence="5">Ubiquitin 3 binding protein But2 C-terminal domain-containing protein</fullName>
    </recommendedName>
</protein>
<evidence type="ECO:0000256" key="2">
    <source>
        <dbReference type="SAM" id="SignalP"/>
    </source>
</evidence>
<name>A0A1Y2DK27_9PEZI</name>
<feature type="region of interest" description="Disordered" evidence="1">
    <location>
        <begin position="158"/>
        <end position="272"/>
    </location>
</feature>
<sequence>MKSSLAFLFAVGAHAALPTRQESSCTFGLRVSGPNHEHLMTGFRGRAQLIGGGVTFHRYWIGVKGFTDYQGHQCSIQPEDQQLACQLTVPDPPTIFRIAPKGDGTKLLTHDQDNKTKYLACTDTWGGKEFSTIFSISKENNTECYETEIMIADEECSTSSTQPTLLDAPSPAFDDVDLNSTLWDPVSKSDQEILPPQDDQALNLREPPASFSTRYLPSPTDPPTQKPRELRQAVTASQSCSVSPSSPSIAPTKVGYPEQGAPDGLHATSPNVSITPTDSTIFEYSVPKTFATKGQQLCGLQFRLPFCSTLEPGYPCFSFSGSEQEMGSNSGMNLALLEDDGFMSWNDTELHQVYPGEMVTFGTFECGTDVTSGAGDRKISWLVGSVRNFGLKFMQAGICPDAQFKDGVGAWIVQCS</sequence>
<feature type="signal peptide" evidence="2">
    <location>
        <begin position="1"/>
        <end position="15"/>
    </location>
</feature>
<evidence type="ECO:0000313" key="3">
    <source>
        <dbReference type="EMBL" id="ORY59504.1"/>
    </source>
</evidence>
<proteinExistence type="predicted"/>
<evidence type="ECO:0008006" key="5">
    <source>
        <dbReference type="Google" id="ProtNLM"/>
    </source>
</evidence>
<dbReference type="STRING" id="1141098.A0A1Y2DK27"/>
<dbReference type="EMBL" id="MCFJ01000013">
    <property type="protein sequence ID" value="ORY59504.1"/>
    <property type="molecule type" value="Genomic_DNA"/>
</dbReference>
<dbReference type="AlphaFoldDB" id="A0A1Y2DK27"/>
<feature type="compositionally biased region" description="Low complexity" evidence="1">
    <location>
        <begin position="237"/>
        <end position="248"/>
    </location>
</feature>
<gene>
    <name evidence="3" type="ORF">BCR38DRAFT_412519</name>
</gene>
<dbReference type="RefSeq" id="XP_040712078.1">
    <property type="nucleotide sequence ID" value="XM_040858706.1"/>
</dbReference>
<dbReference type="InParanoid" id="A0A1Y2DK27"/>